<dbReference type="Gene3D" id="3.10.100.10">
    <property type="entry name" value="Mannose-Binding Protein A, subunit A"/>
    <property type="match status" value="1"/>
</dbReference>
<reference evidence="4" key="1">
    <citation type="submission" date="2024-04" db="EMBL/GenBank/DDBJ databases">
        <title>Salinicola lusitanus LLJ914,a marine bacterium isolated from the Okinawa Trough.</title>
        <authorList>
            <person name="Li J."/>
        </authorList>
    </citation>
    <scope>NUCLEOTIDE SEQUENCE [LARGE SCALE GENOMIC DNA]</scope>
</reference>
<protein>
    <recommendedName>
        <fullName evidence="2">C-type lectin domain-containing protein</fullName>
    </recommendedName>
</protein>
<name>A0AAW0P9S9_9GOBI</name>
<dbReference type="PANTHER" id="PTHR45784:SF5">
    <property type="entry name" value="C-TYPE LECTIN DOMAIN FAMILY 20 MEMBER A-RELATED"/>
    <property type="match status" value="1"/>
</dbReference>
<keyword evidence="4" id="KW-1185">Reference proteome</keyword>
<feature type="compositionally biased region" description="Basic residues" evidence="1">
    <location>
        <begin position="132"/>
        <end position="141"/>
    </location>
</feature>
<dbReference type="Proteomes" id="UP001460270">
    <property type="component" value="Unassembled WGS sequence"/>
</dbReference>
<sequence>MDLAPPPWTLPRLLDPGHAPIDYSSAPSQSPCPLDRSSAPLYGLSPASSDLATPPRPSPRPFDHTCKVKFFTSMLLLAPTLPSGRGPERAPRFDWLMTPWVKIGAPGVKGACPGGVSGGGAHRLPEGEKHLPPQRRGRSQRGRSLVSLTCVSRADLGGPPAPVSNSDSCVVVSSQTKTMSLQSCSEAFPFLCYKHNLVLVQEELSWEQALEACGNISPSGSFKLLSKPDNHMNITNVLRFSSTSKVWVGLRFLGGSWFWSDGGAVSVSLSLPGCPHRWTWLWSSGRGQIFRIICLFR</sequence>
<comment type="caution">
    <text evidence="3">The sequence shown here is derived from an EMBL/GenBank/DDBJ whole genome shotgun (WGS) entry which is preliminary data.</text>
</comment>
<accession>A0AAW0P9S9</accession>
<evidence type="ECO:0000259" key="2">
    <source>
        <dbReference type="PROSITE" id="PS50041"/>
    </source>
</evidence>
<dbReference type="PANTHER" id="PTHR45784">
    <property type="entry name" value="C-TYPE LECTIN DOMAIN FAMILY 20 MEMBER A-RELATED"/>
    <property type="match status" value="1"/>
</dbReference>
<evidence type="ECO:0000313" key="3">
    <source>
        <dbReference type="EMBL" id="KAK7912609.1"/>
    </source>
</evidence>
<gene>
    <name evidence="3" type="ORF">WMY93_012820</name>
</gene>
<dbReference type="EMBL" id="JBBPFD010000009">
    <property type="protein sequence ID" value="KAK7912609.1"/>
    <property type="molecule type" value="Genomic_DNA"/>
</dbReference>
<dbReference type="SUPFAM" id="SSF56436">
    <property type="entry name" value="C-type lectin-like"/>
    <property type="match status" value="1"/>
</dbReference>
<dbReference type="InterPro" id="IPR016187">
    <property type="entry name" value="CTDL_fold"/>
</dbReference>
<evidence type="ECO:0000313" key="4">
    <source>
        <dbReference type="Proteomes" id="UP001460270"/>
    </source>
</evidence>
<organism evidence="3 4">
    <name type="scientific">Mugilogobius chulae</name>
    <name type="common">yellowstripe goby</name>
    <dbReference type="NCBI Taxonomy" id="88201"/>
    <lineage>
        <taxon>Eukaryota</taxon>
        <taxon>Metazoa</taxon>
        <taxon>Chordata</taxon>
        <taxon>Craniata</taxon>
        <taxon>Vertebrata</taxon>
        <taxon>Euteleostomi</taxon>
        <taxon>Actinopterygii</taxon>
        <taxon>Neopterygii</taxon>
        <taxon>Teleostei</taxon>
        <taxon>Neoteleostei</taxon>
        <taxon>Acanthomorphata</taxon>
        <taxon>Gobiaria</taxon>
        <taxon>Gobiiformes</taxon>
        <taxon>Gobioidei</taxon>
        <taxon>Gobiidae</taxon>
        <taxon>Gobionellinae</taxon>
        <taxon>Mugilogobius</taxon>
    </lineage>
</organism>
<dbReference type="InterPro" id="IPR016186">
    <property type="entry name" value="C-type_lectin-like/link_sf"/>
</dbReference>
<dbReference type="CDD" id="cd00037">
    <property type="entry name" value="CLECT"/>
    <property type="match status" value="1"/>
</dbReference>
<dbReference type="InterPro" id="IPR001304">
    <property type="entry name" value="C-type_lectin-like"/>
</dbReference>
<feature type="domain" description="C-type lectin" evidence="2">
    <location>
        <begin position="188"/>
        <end position="284"/>
    </location>
</feature>
<dbReference type="PROSITE" id="PS50041">
    <property type="entry name" value="C_TYPE_LECTIN_2"/>
    <property type="match status" value="1"/>
</dbReference>
<feature type="region of interest" description="Disordered" evidence="1">
    <location>
        <begin position="116"/>
        <end position="143"/>
    </location>
</feature>
<evidence type="ECO:0000256" key="1">
    <source>
        <dbReference type="SAM" id="MobiDB-lite"/>
    </source>
</evidence>
<proteinExistence type="predicted"/>
<feature type="region of interest" description="Disordered" evidence="1">
    <location>
        <begin position="19"/>
        <end position="60"/>
    </location>
</feature>
<dbReference type="AlphaFoldDB" id="A0AAW0P9S9"/>